<organism evidence="3 4">
    <name type="scientific">Albidovulum marisflavi</name>
    <dbReference type="NCBI Taxonomy" id="2984159"/>
    <lineage>
        <taxon>Bacteria</taxon>
        <taxon>Pseudomonadati</taxon>
        <taxon>Pseudomonadota</taxon>
        <taxon>Alphaproteobacteria</taxon>
        <taxon>Rhodobacterales</taxon>
        <taxon>Paracoccaceae</taxon>
        <taxon>Albidovulum</taxon>
    </lineage>
</organism>
<dbReference type="EMBL" id="JAOWKY010000001">
    <property type="protein sequence ID" value="MCV2867818.1"/>
    <property type="molecule type" value="Genomic_DNA"/>
</dbReference>
<feature type="transmembrane region" description="Helical" evidence="2">
    <location>
        <begin position="199"/>
        <end position="219"/>
    </location>
</feature>
<feature type="transmembrane region" description="Helical" evidence="2">
    <location>
        <begin position="6"/>
        <end position="23"/>
    </location>
</feature>
<keyword evidence="2" id="KW-0472">Membrane</keyword>
<name>A0ABT2Z9J7_9RHOB</name>
<dbReference type="RefSeq" id="WP_263733451.1">
    <property type="nucleotide sequence ID" value="NZ_JAOWKY010000001.1"/>
</dbReference>
<dbReference type="Proteomes" id="UP001652542">
    <property type="component" value="Unassembled WGS sequence"/>
</dbReference>
<protein>
    <recommendedName>
        <fullName evidence="5">O-antigen ligase-like membrane protein</fullName>
    </recommendedName>
</protein>
<feature type="transmembrane region" description="Helical" evidence="2">
    <location>
        <begin position="278"/>
        <end position="302"/>
    </location>
</feature>
<feature type="transmembrane region" description="Helical" evidence="2">
    <location>
        <begin position="314"/>
        <end position="347"/>
    </location>
</feature>
<reference evidence="3 4" key="1">
    <citation type="submission" date="2022-10" db="EMBL/GenBank/DDBJ databases">
        <title>Defluviimonas sp. nov., isolated from ocean surface water.</title>
        <authorList>
            <person name="He W."/>
            <person name="Wang L."/>
            <person name="Zhang D.-F."/>
        </authorList>
    </citation>
    <scope>NUCLEOTIDE SEQUENCE [LARGE SCALE GENOMIC DNA]</scope>
    <source>
        <strain evidence="3 4">WL0002</strain>
    </source>
</reference>
<evidence type="ECO:0000313" key="3">
    <source>
        <dbReference type="EMBL" id="MCV2867818.1"/>
    </source>
</evidence>
<evidence type="ECO:0000256" key="2">
    <source>
        <dbReference type="SAM" id="Phobius"/>
    </source>
</evidence>
<feature type="transmembrane region" description="Helical" evidence="2">
    <location>
        <begin position="353"/>
        <end position="370"/>
    </location>
</feature>
<feature type="transmembrane region" description="Helical" evidence="2">
    <location>
        <begin position="28"/>
        <end position="47"/>
    </location>
</feature>
<gene>
    <name evidence="3" type="ORF">OEW28_04185</name>
</gene>
<keyword evidence="2" id="KW-0812">Transmembrane</keyword>
<keyword evidence="4" id="KW-1185">Reference proteome</keyword>
<feature type="transmembrane region" description="Helical" evidence="2">
    <location>
        <begin position="59"/>
        <end position="77"/>
    </location>
</feature>
<feature type="region of interest" description="Disordered" evidence="1">
    <location>
        <begin position="84"/>
        <end position="133"/>
    </location>
</feature>
<feature type="transmembrane region" description="Helical" evidence="2">
    <location>
        <begin position="226"/>
        <end position="246"/>
    </location>
</feature>
<sequence>MPNTFAFLVLYCWPVVIIFLFAALPRSFAIAISIIGGYLILPVQTGINLPMLPTLDKSLLPSLFTGIMCLLMVDGRANNARRMPERRIEPEAAQIAETGDMPPRASPMFSRQPVRARVQGSTAGPDNDAALPATLSAPPFGTAPLSSPSGTAQSSAALRAVLLALLALTMISPVATVLSNPEPLFFGPTMLPGLRLYDAASMAMTVGVHMLPFVIGWRYLGGTRELGHLVLVLAIAGLFYSLPALFEVRMSPQLNTWIYGFFQHSFLQHIRQSGYRPIVFLGHGLALSIFLAQTFLAAIALWRARQDVRNSGVHWLLGSAWLFLALVLSKSLGALAIATVFGLILMIAGKRSVVLFAAVAIAFVTIYPVLRGSGLAPVQGVYDFAKAVDVDRAESFKFRLDNEDALLDRANLKPMFGWGSWGRNRIFDPDTGEDRSVTDGDWIITIGVYGWVGYLSKYGLFALPVMALAWRRRATQLTFAACGLCMIQAANILDAIPNATIVPVTWLIAGALAGFACRGAAGVGPAPAQPPRHRQARHAGVGQGRTQPAARLTRTRD</sequence>
<keyword evidence="2" id="KW-1133">Transmembrane helix</keyword>
<evidence type="ECO:0008006" key="5">
    <source>
        <dbReference type="Google" id="ProtNLM"/>
    </source>
</evidence>
<feature type="transmembrane region" description="Helical" evidence="2">
    <location>
        <begin position="156"/>
        <end position="179"/>
    </location>
</feature>
<evidence type="ECO:0000256" key="1">
    <source>
        <dbReference type="SAM" id="MobiDB-lite"/>
    </source>
</evidence>
<comment type="caution">
    <text evidence="3">The sequence shown here is derived from an EMBL/GenBank/DDBJ whole genome shotgun (WGS) entry which is preliminary data.</text>
</comment>
<feature type="region of interest" description="Disordered" evidence="1">
    <location>
        <begin position="524"/>
        <end position="557"/>
    </location>
</feature>
<accession>A0ABT2Z9J7</accession>
<evidence type="ECO:0000313" key="4">
    <source>
        <dbReference type="Proteomes" id="UP001652542"/>
    </source>
</evidence>
<proteinExistence type="predicted"/>